<evidence type="ECO:0000313" key="2">
    <source>
        <dbReference type="EMBL" id="MBK0383041.1"/>
    </source>
</evidence>
<proteinExistence type="predicted"/>
<dbReference type="GO" id="GO:0008168">
    <property type="term" value="F:methyltransferase activity"/>
    <property type="evidence" value="ECO:0007669"/>
    <property type="project" value="UniProtKB-KW"/>
</dbReference>
<reference evidence="2 3" key="1">
    <citation type="submission" date="2020-12" db="EMBL/GenBank/DDBJ databases">
        <title>Bacterial novel species Pedobacter sp. SD-b isolated from soil.</title>
        <authorList>
            <person name="Jung H.-Y."/>
        </authorList>
    </citation>
    <scope>NUCLEOTIDE SEQUENCE [LARGE SCALE GENOMIC DNA]</scope>
    <source>
        <strain evidence="2 3">SD-b</strain>
    </source>
</reference>
<feature type="domain" description="Methyltransferase" evidence="1">
    <location>
        <begin position="75"/>
        <end position="174"/>
    </location>
</feature>
<comment type="caution">
    <text evidence="2">The sequence shown here is derived from an EMBL/GenBank/DDBJ whole genome shotgun (WGS) entry which is preliminary data.</text>
</comment>
<name>A0ABS1BJJ8_9SPHI</name>
<keyword evidence="2" id="KW-0808">Transferase</keyword>
<dbReference type="RefSeq" id="WP_200585845.1">
    <property type="nucleotide sequence ID" value="NZ_JAEHFY010000010.1"/>
</dbReference>
<dbReference type="Proteomes" id="UP000660024">
    <property type="component" value="Unassembled WGS sequence"/>
</dbReference>
<dbReference type="InterPro" id="IPR025714">
    <property type="entry name" value="Methyltranfer_dom"/>
</dbReference>
<accession>A0ABS1BJJ8</accession>
<dbReference type="Gene3D" id="3.40.50.150">
    <property type="entry name" value="Vaccinia Virus protein VP39"/>
    <property type="match status" value="1"/>
</dbReference>
<dbReference type="Pfam" id="PF13847">
    <property type="entry name" value="Methyltransf_31"/>
    <property type="match status" value="1"/>
</dbReference>
<dbReference type="SUPFAM" id="SSF53335">
    <property type="entry name" value="S-adenosyl-L-methionine-dependent methyltransferases"/>
    <property type="match status" value="1"/>
</dbReference>
<evidence type="ECO:0000259" key="1">
    <source>
        <dbReference type="Pfam" id="PF13847"/>
    </source>
</evidence>
<gene>
    <name evidence="2" type="ORF">I5M32_08725</name>
</gene>
<dbReference type="CDD" id="cd02440">
    <property type="entry name" value="AdoMet_MTases"/>
    <property type="match status" value="1"/>
</dbReference>
<protein>
    <submittedName>
        <fullName evidence="2">Class I SAM-dependent methyltransferase</fullName>
    </submittedName>
</protein>
<sequence length="221" mass="25498">MIKNLLRKFIEKRGYIIYKKPVFFDDKNAFDYNSSTNTDKFYISKTNLKKYLNKSRIAAFGEIIALAKKNIDKNPLKVLDAGCGCGFLTTLIKENFKDAEVMGIDYSEVGIRYAKEKFNNIVFKQKDLYEALDCKFDLIFCSSVLEHLKFPELIITNLTQALNHGGKIIITVPNGRIDFFEGHIHFWSPESWELFLNKTLPNNSHKLQLLKSKPDILTIIS</sequence>
<dbReference type="InterPro" id="IPR029063">
    <property type="entry name" value="SAM-dependent_MTases_sf"/>
</dbReference>
<dbReference type="EMBL" id="JAEHFY010000010">
    <property type="protein sequence ID" value="MBK0383041.1"/>
    <property type="molecule type" value="Genomic_DNA"/>
</dbReference>
<keyword evidence="2" id="KW-0489">Methyltransferase</keyword>
<organism evidence="2 3">
    <name type="scientific">Pedobacter segetis</name>
    <dbReference type="NCBI Taxonomy" id="2793069"/>
    <lineage>
        <taxon>Bacteria</taxon>
        <taxon>Pseudomonadati</taxon>
        <taxon>Bacteroidota</taxon>
        <taxon>Sphingobacteriia</taxon>
        <taxon>Sphingobacteriales</taxon>
        <taxon>Sphingobacteriaceae</taxon>
        <taxon>Pedobacter</taxon>
    </lineage>
</organism>
<dbReference type="GO" id="GO:0032259">
    <property type="term" value="P:methylation"/>
    <property type="evidence" value="ECO:0007669"/>
    <property type="project" value="UniProtKB-KW"/>
</dbReference>
<keyword evidence="3" id="KW-1185">Reference proteome</keyword>
<dbReference type="PANTHER" id="PTHR43861">
    <property type="entry name" value="TRANS-ACONITATE 2-METHYLTRANSFERASE-RELATED"/>
    <property type="match status" value="1"/>
</dbReference>
<evidence type="ECO:0000313" key="3">
    <source>
        <dbReference type="Proteomes" id="UP000660024"/>
    </source>
</evidence>